<dbReference type="AlphaFoldDB" id="A0A8T8WXA0"/>
<dbReference type="Proteomes" id="UP000249497">
    <property type="component" value="Unassembled WGS sequence"/>
</dbReference>
<sequence>MVTGKSLNCYQKPTRAAIRSYASRHNWRSHAKSNATKRLSHTPKDEQPEQTLAEMYWVSEAVGLGLLDPFYTSPSQLDAATVSRMFEHLQSQSRLSPQSRRGALAMICQRGGLENINLEGVAAVITCTEVIVATENRPNPNWSLDLC</sequence>
<proteinExistence type="predicted"/>
<dbReference type="RefSeq" id="XP_025526390.1">
    <property type="nucleotide sequence ID" value="XM_025670718.1"/>
</dbReference>
<dbReference type="EMBL" id="KZ824803">
    <property type="protein sequence ID" value="RAH80496.1"/>
    <property type="molecule type" value="Genomic_DNA"/>
</dbReference>
<name>A0A8T8WXA0_ASPJA</name>
<protein>
    <submittedName>
        <fullName evidence="1">Uncharacterized protein</fullName>
    </submittedName>
</protein>
<evidence type="ECO:0000313" key="1">
    <source>
        <dbReference type="EMBL" id="RAH80496.1"/>
    </source>
</evidence>
<dbReference type="OrthoDB" id="3469466at2759"/>
<keyword evidence="2" id="KW-1185">Reference proteome</keyword>
<organism evidence="1 2">
    <name type="scientific">Aspergillus japonicus CBS 114.51</name>
    <dbReference type="NCBI Taxonomy" id="1448312"/>
    <lineage>
        <taxon>Eukaryota</taxon>
        <taxon>Fungi</taxon>
        <taxon>Dikarya</taxon>
        <taxon>Ascomycota</taxon>
        <taxon>Pezizomycotina</taxon>
        <taxon>Eurotiomycetes</taxon>
        <taxon>Eurotiomycetidae</taxon>
        <taxon>Eurotiales</taxon>
        <taxon>Aspergillaceae</taxon>
        <taxon>Aspergillus</taxon>
        <taxon>Aspergillus subgen. Circumdati</taxon>
    </lineage>
</organism>
<gene>
    <name evidence="1" type="ORF">BO86DRAFT_380400</name>
</gene>
<dbReference type="GeneID" id="37174410"/>
<reference evidence="1 2" key="1">
    <citation type="submission" date="2018-02" db="EMBL/GenBank/DDBJ databases">
        <title>The genomes of Aspergillus section Nigri reveals drivers in fungal speciation.</title>
        <authorList>
            <consortium name="DOE Joint Genome Institute"/>
            <person name="Vesth T.C."/>
            <person name="Nybo J."/>
            <person name="Theobald S."/>
            <person name="Brandl J."/>
            <person name="Frisvad J.C."/>
            <person name="Nielsen K.F."/>
            <person name="Lyhne E.K."/>
            <person name="Kogle M.E."/>
            <person name="Kuo A."/>
            <person name="Riley R."/>
            <person name="Clum A."/>
            <person name="Nolan M."/>
            <person name="Lipzen A."/>
            <person name="Salamov A."/>
            <person name="Henrissat B."/>
            <person name="Wiebenga A."/>
            <person name="De vries R.P."/>
            <person name="Grigoriev I.V."/>
            <person name="Mortensen U.H."/>
            <person name="Andersen M.R."/>
            <person name="Baker S.E."/>
        </authorList>
    </citation>
    <scope>NUCLEOTIDE SEQUENCE [LARGE SCALE GENOMIC DNA]</scope>
    <source>
        <strain evidence="1 2">CBS 114.51</strain>
    </source>
</reference>
<evidence type="ECO:0000313" key="2">
    <source>
        <dbReference type="Proteomes" id="UP000249497"/>
    </source>
</evidence>
<accession>A0A8T8WXA0</accession>